<feature type="compositionally biased region" description="Low complexity" evidence="1">
    <location>
        <begin position="209"/>
        <end position="284"/>
    </location>
</feature>
<protein>
    <recommendedName>
        <fullName evidence="5">Cell division protein FtsL</fullName>
    </recommendedName>
</protein>
<evidence type="ECO:0000313" key="4">
    <source>
        <dbReference type="Proteomes" id="UP001056035"/>
    </source>
</evidence>
<keyword evidence="2" id="KW-1133">Transmembrane helix</keyword>
<feature type="transmembrane region" description="Helical" evidence="2">
    <location>
        <begin position="107"/>
        <end position="129"/>
    </location>
</feature>
<dbReference type="RefSeq" id="WP_254569906.1">
    <property type="nucleotide sequence ID" value="NZ_CP098502.1"/>
</dbReference>
<evidence type="ECO:0000256" key="1">
    <source>
        <dbReference type="SAM" id="MobiDB-lite"/>
    </source>
</evidence>
<feature type="compositionally biased region" description="Low complexity" evidence="1">
    <location>
        <begin position="11"/>
        <end position="22"/>
    </location>
</feature>
<keyword evidence="2" id="KW-0472">Membrane</keyword>
<reference evidence="3 4" key="1">
    <citation type="submission" date="2022-06" db="EMBL/GenBank/DDBJ databases">
        <title>Paraconexibacter antarcticus.</title>
        <authorList>
            <person name="Kim C.S."/>
        </authorList>
    </citation>
    <scope>NUCLEOTIDE SEQUENCE [LARGE SCALE GENOMIC DNA]</scope>
    <source>
        <strain evidence="3 4">02-257</strain>
    </source>
</reference>
<gene>
    <name evidence="3" type="ORF">NBH00_17625</name>
</gene>
<evidence type="ECO:0008006" key="5">
    <source>
        <dbReference type="Google" id="ProtNLM"/>
    </source>
</evidence>
<evidence type="ECO:0000256" key="2">
    <source>
        <dbReference type="SAM" id="Phobius"/>
    </source>
</evidence>
<keyword evidence="4" id="KW-1185">Reference proteome</keyword>
<evidence type="ECO:0000313" key="3">
    <source>
        <dbReference type="EMBL" id="UTI63173.1"/>
    </source>
</evidence>
<proteinExistence type="predicted"/>
<feature type="region of interest" description="Disordered" evidence="1">
    <location>
        <begin position="208"/>
        <end position="284"/>
    </location>
</feature>
<name>A0ABY5DMF4_9ACTN</name>
<feature type="compositionally biased region" description="Basic residues" evidence="1">
    <location>
        <begin position="23"/>
        <end position="43"/>
    </location>
</feature>
<dbReference type="EMBL" id="CP098502">
    <property type="protein sequence ID" value="UTI63173.1"/>
    <property type="molecule type" value="Genomic_DNA"/>
</dbReference>
<organism evidence="3 4">
    <name type="scientific">Paraconexibacter antarcticus</name>
    <dbReference type="NCBI Taxonomy" id="2949664"/>
    <lineage>
        <taxon>Bacteria</taxon>
        <taxon>Bacillati</taxon>
        <taxon>Actinomycetota</taxon>
        <taxon>Thermoleophilia</taxon>
        <taxon>Solirubrobacterales</taxon>
        <taxon>Paraconexibacteraceae</taxon>
        <taxon>Paraconexibacter</taxon>
    </lineage>
</organism>
<sequence length="284" mass="27953">MTPPTTAPAQRVRSAAAHPATAPRKRAAAPARSRKAAMPRGARRVSGPAAGLAGLRGPGTPSFAGGVGSAALPLGIPAYTPLGLRIARRAAGLQDARFLDRLIRGRLWIGLIGAMLIGLVFLQVSLLSLNTGIGQDMQKAAVLERQNSALQTQISEMDAGQRVQDVAAQQGLVMPAAGSVRYRTAGAVSATVAARGIASPSDAAKARVADTATPAATPAPTPAATTAATPAATTPAATTAAATPAATHVAATTQQAPATQQTGPTGGVSPPAAGAATGAATPQG</sequence>
<feature type="region of interest" description="Disordered" evidence="1">
    <location>
        <begin position="1"/>
        <end position="51"/>
    </location>
</feature>
<dbReference type="Proteomes" id="UP001056035">
    <property type="component" value="Chromosome"/>
</dbReference>
<accession>A0ABY5DMF4</accession>
<keyword evidence="2" id="KW-0812">Transmembrane</keyword>